<protein>
    <submittedName>
        <fullName evidence="4">Two component transcriptional regulator, LytTR family</fullName>
    </submittedName>
</protein>
<dbReference type="RefSeq" id="WP_142532156.1">
    <property type="nucleotide sequence ID" value="NZ_FXTB01000001.1"/>
</dbReference>
<sequence>MLTAAIIDDEYSARQSLELILRMYLNETIEVVTTADNLKDGVLLIKKHAPDIVFLDISMPQQSGLDFFSYFNTINFDVVFVTAHQHYAINAVGLGASGYILKPIKPKQIIDEVNKINLKKEKYAQQLAKDSNAGYNNCKLLVNHQKGLHIVAFNEITVVLADGNSCKIIKTNGECLSVNKTIGSIQESLPQSHFFRTHRSCIVNLNFITEIDKEKNKIILSDTETPVASSNIKLLIARLSRLSHNCV</sequence>
<dbReference type="PANTHER" id="PTHR37299">
    <property type="entry name" value="TRANSCRIPTIONAL REGULATOR-RELATED"/>
    <property type="match status" value="1"/>
</dbReference>
<dbReference type="SMART" id="SM00850">
    <property type="entry name" value="LytTR"/>
    <property type="match status" value="1"/>
</dbReference>
<evidence type="ECO:0000256" key="1">
    <source>
        <dbReference type="PROSITE-ProRule" id="PRU00169"/>
    </source>
</evidence>
<gene>
    <name evidence="4" type="ORF">SAMN06265379_101827</name>
</gene>
<accession>A0A521BAK4</accession>
<dbReference type="InterPro" id="IPR046947">
    <property type="entry name" value="LytR-like"/>
</dbReference>
<evidence type="ECO:0000259" key="3">
    <source>
        <dbReference type="PROSITE" id="PS50930"/>
    </source>
</evidence>
<feature type="domain" description="HTH LytTR-type" evidence="3">
    <location>
        <begin position="140"/>
        <end position="241"/>
    </location>
</feature>
<evidence type="ECO:0000313" key="5">
    <source>
        <dbReference type="Proteomes" id="UP000319040"/>
    </source>
</evidence>
<evidence type="ECO:0000259" key="2">
    <source>
        <dbReference type="PROSITE" id="PS50110"/>
    </source>
</evidence>
<reference evidence="4 5" key="1">
    <citation type="submission" date="2017-05" db="EMBL/GenBank/DDBJ databases">
        <authorList>
            <person name="Varghese N."/>
            <person name="Submissions S."/>
        </authorList>
    </citation>
    <scope>NUCLEOTIDE SEQUENCE [LARGE SCALE GENOMIC DNA]</scope>
    <source>
        <strain evidence="4 5">DSM 27040</strain>
    </source>
</reference>
<dbReference type="PANTHER" id="PTHR37299:SF1">
    <property type="entry name" value="STAGE 0 SPORULATION PROTEIN A HOMOLOG"/>
    <property type="match status" value="1"/>
</dbReference>
<evidence type="ECO:0000313" key="4">
    <source>
        <dbReference type="EMBL" id="SMO44103.1"/>
    </source>
</evidence>
<dbReference type="Gene3D" id="3.40.50.2300">
    <property type="match status" value="1"/>
</dbReference>
<dbReference type="Pfam" id="PF00072">
    <property type="entry name" value="Response_reg"/>
    <property type="match status" value="1"/>
</dbReference>
<dbReference type="Proteomes" id="UP000319040">
    <property type="component" value="Unassembled WGS sequence"/>
</dbReference>
<dbReference type="InterPro" id="IPR001789">
    <property type="entry name" value="Sig_transdc_resp-reg_receiver"/>
</dbReference>
<dbReference type="EMBL" id="FXTB01000001">
    <property type="protein sequence ID" value="SMO44103.1"/>
    <property type="molecule type" value="Genomic_DNA"/>
</dbReference>
<keyword evidence="1" id="KW-0597">Phosphoprotein</keyword>
<organism evidence="4 5">
    <name type="scientific">Saccharicrinis carchari</name>
    <dbReference type="NCBI Taxonomy" id="1168039"/>
    <lineage>
        <taxon>Bacteria</taxon>
        <taxon>Pseudomonadati</taxon>
        <taxon>Bacteroidota</taxon>
        <taxon>Bacteroidia</taxon>
        <taxon>Marinilabiliales</taxon>
        <taxon>Marinilabiliaceae</taxon>
        <taxon>Saccharicrinis</taxon>
    </lineage>
</organism>
<dbReference type="GO" id="GO:0003677">
    <property type="term" value="F:DNA binding"/>
    <property type="evidence" value="ECO:0007669"/>
    <property type="project" value="InterPro"/>
</dbReference>
<dbReference type="Pfam" id="PF04397">
    <property type="entry name" value="LytTR"/>
    <property type="match status" value="1"/>
</dbReference>
<dbReference type="InterPro" id="IPR011006">
    <property type="entry name" value="CheY-like_superfamily"/>
</dbReference>
<dbReference type="Gene3D" id="2.40.50.1020">
    <property type="entry name" value="LytTr DNA-binding domain"/>
    <property type="match status" value="1"/>
</dbReference>
<dbReference type="SMART" id="SM00448">
    <property type="entry name" value="REC"/>
    <property type="match status" value="1"/>
</dbReference>
<name>A0A521BAK4_SACCC</name>
<dbReference type="PROSITE" id="PS50110">
    <property type="entry name" value="RESPONSE_REGULATORY"/>
    <property type="match status" value="1"/>
</dbReference>
<dbReference type="GO" id="GO:0000156">
    <property type="term" value="F:phosphorelay response regulator activity"/>
    <property type="evidence" value="ECO:0007669"/>
    <property type="project" value="InterPro"/>
</dbReference>
<proteinExistence type="predicted"/>
<feature type="domain" description="Response regulatory" evidence="2">
    <location>
        <begin position="3"/>
        <end position="117"/>
    </location>
</feature>
<dbReference type="InterPro" id="IPR007492">
    <property type="entry name" value="LytTR_DNA-bd_dom"/>
</dbReference>
<dbReference type="PROSITE" id="PS50930">
    <property type="entry name" value="HTH_LYTTR"/>
    <property type="match status" value="1"/>
</dbReference>
<keyword evidence="5" id="KW-1185">Reference proteome</keyword>
<dbReference type="AlphaFoldDB" id="A0A521BAK4"/>
<dbReference type="OrthoDB" id="1116664at2"/>
<feature type="modified residue" description="4-aspartylphosphate" evidence="1">
    <location>
        <position position="56"/>
    </location>
</feature>
<dbReference type="SUPFAM" id="SSF52172">
    <property type="entry name" value="CheY-like"/>
    <property type="match status" value="1"/>
</dbReference>